<gene>
    <name evidence="7" type="ORF">R5A26_14305</name>
</gene>
<dbReference type="InterPro" id="IPR005119">
    <property type="entry name" value="LysR_subst-bd"/>
</dbReference>
<dbReference type="SUPFAM" id="SSF53850">
    <property type="entry name" value="Periplasmic binding protein-like II"/>
    <property type="match status" value="2"/>
</dbReference>
<dbReference type="Pfam" id="PF00126">
    <property type="entry name" value="HTH_1"/>
    <property type="match status" value="1"/>
</dbReference>
<evidence type="ECO:0000313" key="8">
    <source>
        <dbReference type="Proteomes" id="UP001187346"/>
    </source>
</evidence>
<feature type="domain" description="HTH lysR-type" evidence="6">
    <location>
        <begin position="1"/>
        <end position="59"/>
    </location>
</feature>
<proteinExistence type="inferred from homology"/>
<evidence type="ECO:0000256" key="1">
    <source>
        <dbReference type="ARBA" id="ARBA00009437"/>
    </source>
</evidence>
<sequence>MYDPRQLQVLAEVARTGTYTAAADALGYTQPAISYQMRMLERSVGAPLVTRRGRGVQLTPEGRALARHAGTVLAALRTAEDELAALTAPEAGRVRLSAMQSSCVSLVPRALGTLRRTRPELEVTVTQAECRVSHGLLLEGAVELAVMCDLDFRELDFREKDKERDRERDTETGGETGTGRETEADRSDSTGGTPDSTGDPSVAVDPRLRRVPLLTDRRCVLLPADHPAAASPTVSLADLAGERWVLESGRTRFLAACRDAGFVPRIAATADDQLTLHSLVANRIGLAVMNELGVTAHFDPRVVARPLTDWPVRRVFALLWPDTLRIPAAAALLHALRDTAVPP</sequence>
<feature type="compositionally biased region" description="Polar residues" evidence="5">
    <location>
        <begin position="189"/>
        <end position="199"/>
    </location>
</feature>
<evidence type="ECO:0000256" key="2">
    <source>
        <dbReference type="ARBA" id="ARBA00023015"/>
    </source>
</evidence>
<dbReference type="Proteomes" id="UP001187346">
    <property type="component" value="Unassembled WGS sequence"/>
</dbReference>
<feature type="compositionally biased region" description="Basic and acidic residues" evidence="5">
    <location>
        <begin position="161"/>
        <end position="171"/>
    </location>
</feature>
<dbReference type="PRINTS" id="PR00039">
    <property type="entry name" value="HTHLYSR"/>
</dbReference>
<dbReference type="SUPFAM" id="SSF46785">
    <property type="entry name" value="Winged helix' DNA-binding domain"/>
    <property type="match status" value="1"/>
</dbReference>
<evidence type="ECO:0000256" key="5">
    <source>
        <dbReference type="SAM" id="MobiDB-lite"/>
    </source>
</evidence>
<accession>A0ABU4F963</accession>
<protein>
    <submittedName>
        <fullName evidence="7">LysR family transcriptional regulator</fullName>
    </submittedName>
</protein>
<evidence type="ECO:0000256" key="4">
    <source>
        <dbReference type="ARBA" id="ARBA00023163"/>
    </source>
</evidence>
<keyword evidence="4" id="KW-0804">Transcription</keyword>
<comment type="caution">
    <text evidence="7">The sequence shown here is derived from an EMBL/GenBank/DDBJ whole genome shotgun (WGS) entry which is preliminary data.</text>
</comment>
<dbReference type="InterPro" id="IPR000847">
    <property type="entry name" value="LysR_HTH_N"/>
</dbReference>
<dbReference type="Pfam" id="PF03466">
    <property type="entry name" value="LysR_substrate"/>
    <property type="match status" value="2"/>
</dbReference>
<keyword evidence="2" id="KW-0805">Transcription regulation</keyword>
<evidence type="ECO:0000259" key="6">
    <source>
        <dbReference type="PROSITE" id="PS50931"/>
    </source>
</evidence>
<keyword evidence="8" id="KW-1185">Reference proteome</keyword>
<dbReference type="PANTHER" id="PTHR30346">
    <property type="entry name" value="TRANSCRIPTIONAL DUAL REGULATOR HCAR-RELATED"/>
    <property type="match status" value="1"/>
</dbReference>
<name>A0ABU4F963_9ACTN</name>
<dbReference type="InterPro" id="IPR036390">
    <property type="entry name" value="WH_DNA-bd_sf"/>
</dbReference>
<dbReference type="Gene3D" id="3.40.190.290">
    <property type="match status" value="1"/>
</dbReference>
<evidence type="ECO:0000256" key="3">
    <source>
        <dbReference type="ARBA" id="ARBA00023125"/>
    </source>
</evidence>
<dbReference type="PANTHER" id="PTHR30346:SF29">
    <property type="entry name" value="LYSR SUBSTRATE-BINDING"/>
    <property type="match status" value="1"/>
</dbReference>
<dbReference type="PROSITE" id="PS50931">
    <property type="entry name" value="HTH_LYSR"/>
    <property type="match status" value="1"/>
</dbReference>
<feature type="region of interest" description="Disordered" evidence="5">
    <location>
        <begin position="161"/>
        <end position="207"/>
    </location>
</feature>
<dbReference type="InterPro" id="IPR036388">
    <property type="entry name" value="WH-like_DNA-bd_sf"/>
</dbReference>
<comment type="similarity">
    <text evidence="1">Belongs to the LysR transcriptional regulatory family.</text>
</comment>
<dbReference type="Gene3D" id="1.10.10.10">
    <property type="entry name" value="Winged helix-like DNA-binding domain superfamily/Winged helix DNA-binding domain"/>
    <property type="match status" value="1"/>
</dbReference>
<organism evidence="7 8">
    <name type="scientific">Streptomyces prunicolor</name>
    <dbReference type="NCBI Taxonomy" id="67348"/>
    <lineage>
        <taxon>Bacteria</taxon>
        <taxon>Bacillati</taxon>
        <taxon>Actinomycetota</taxon>
        <taxon>Actinomycetes</taxon>
        <taxon>Kitasatosporales</taxon>
        <taxon>Streptomycetaceae</taxon>
        <taxon>Streptomyces</taxon>
    </lineage>
</organism>
<evidence type="ECO:0000313" key="7">
    <source>
        <dbReference type="EMBL" id="MDV7217120.1"/>
    </source>
</evidence>
<dbReference type="EMBL" id="JAWMAJ010000039">
    <property type="protein sequence ID" value="MDV7217120.1"/>
    <property type="molecule type" value="Genomic_DNA"/>
</dbReference>
<reference evidence="7 8" key="1">
    <citation type="submission" date="2023-10" db="EMBL/GenBank/DDBJ databases">
        <title>Characterization of rhizosphere-enriched actinobacteria from wheat plants lab-grown on chernevaya soil.</title>
        <authorList>
            <person name="Tikhonova E.N."/>
            <person name="Konopkin A."/>
            <person name="Kravchenko I.K."/>
        </authorList>
    </citation>
    <scope>NUCLEOTIDE SEQUENCE [LARGE SCALE GENOMIC DNA]</scope>
    <source>
        <strain evidence="7 8">RR29</strain>
    </source>
</reference>
<dbReference type="Gene3D" id="3.40.190.10">
    <property type="entry name" value="Periplasmic binding protein-like II"/>
    <property type="match status" value="1"/>
</dbReference>
<keyword evidence="3" id="KW-0238">DNA-binding</keyword>
<feature type="compositionally biased region" description="Basic and acidic residues" evidence="5">
    <location>
        <begin position="178"/>
        <end position="188"/>
    </location>
</feature>
<dbReference type="RefSeq" id="WP_317771540.1">
    <property type="nucleotide sequence ID" value="NZ_JAWMAJ010000039.1"/>
</dbReference>